<dbReference type="InterPro" id="IPR002912">
    <property type="entry name" value="ACT_dom"/>
</dbReference>
<dbReference type="EC" id="4.2.1.51" evidence="2 10"/>
<dbReference type="Pfam" id="PF00800">
    <property type="entry name" value="PDT"/>
    <property type="match status" value="1"/>
</dbReference>
<name>A0A511DH51_9PSEU</name>
<dbReference type="NCBIfam" id="NF008865">
    <property type="entry name" value="PRK11898.1"/>
    <property type="match status" value="1"/>
</dbReference>
<dbReference type="UniPathway" id="UPA00121">
    <property type="reaction ID" value="UER00345"/>
</dbReference>
<evidence type="ECO:0000256" key="1">
    <source>
        <dbReference type="ARBA" id="ARBA00004741"/>
    </source>
</evidence>
<dbReference type="AlphaFoldDB" id="A0A511DH51"/>
<feature type="site" description="Essential for prephenate dehydratase activity" evidence="9">
    <location>
        <position position="174"/>
    </location>
</feature>
<keyword evidence="6 10" id="KW-0584">Phenylalanine biosynthesis</keyword>
<dbReference type="CDD" id="cd13632">
    <property type="entry name" value="PBP2_Aa-PDT_like"/>
    <property type="match status" value="1"/>
</dbReference>
<dbReference type="FunFam" id="3.40.190.10:FF:000064">
    <property type="entry name" value="Prephenate dehydratase"/>
    <property type="match status" value="1"/>
</dbReference>
<dbReference type="OrthoDB" id="9802281at2"/>
<dbReference type="PROSITE" id="PS51171">
    <property type="entry name" value="PREPHENATE_DEHYDR_3"/>
    <property type="match status" value="1"/>
</dbReference>
<protein>
    <recommendedName>
        <fullName evidence="3 10">Prephenate dehydratase</fullName>
        <shortName evidence="10">PDT</shortName>
        <ecNumber evidence="2 10">4.2.1.51</ecNumber>
    </recommendedName>
</protein>
<feature type="domain" description="ACT" evidence="12">
    <location>
        <begin position="195"/>
        <end position="272"/>
    </location>
</feature>
<dbReference type="GO" id="GO:0004664">
    <property type="term" value="F:prephenate dehydratase activity"/>
    <property type="evidence" value="ECO:0007669"/>
    <property type="project" value="UniProtKB-UniRule"/>
</dbReference>
<dbReference type="InterPro" id="IPR001086">
    <property type="entry name" value="Preph_deHydtase"/>
</dbReference>
<evidence type="ECO:0000256" key="9">
    <source>
        <dbReference type="PIRSR" id="PIRSR001500-2"/>
    </source>
</evidence>
<dbReference type="InterPro" id="IPR018528">
    <property type="entry name" value="Preph_deHydtase_CS"/>
</dbReference>
<evidence type="ECO:0000256" key="10">
    <source>
        <dbReference type="RuleBase" id="RU361254"/>
    </source>
</evidence>
<evidence type="ECO:0000259" key="11">
    <source>
        <dbReference type="PROSITE" id="PS51171"/>
    </source>
</evidence>
<evidence type="ECO:0000256" key="2">
    <source>
        <dbReference type="ARBA" id="ARBA00013147"/>
    </source>
</evidence>
<feature type="domain" description="Prephenate dehydratase" evidence="11">
    <location>
        <begin position="3"/>
        <end position="181"/>
    </location>
</feature>
<dbReference type="RefSeq" id="WP_147108450.1">
    <property type="nucleotide sequence ID" value="NZ_BJVJ01000028.1"/>
</dbReference>
<dbReference type="GO" id="GO:0005737">
    <property type="term" value="C:cytoplasm"/>
    <property type="evidence" value="ECO:0007669"/>
    <property type="project" value="TreeGrafter"/>
</dbReference>
<evidence type="ECO:0000256" key="5">
    <source>
        <dbReference type="ARBA" id="ARBA00023141"/>
    </source>
</evidence>
<keyword evidence="5 10" id="KW-0057">Aromatic amino acid biosynthesis</keyword>
<dbReference type="SUPFAM" id="SSF53850">
    <property type="entry name" value="Periplasmic binding protein-like II"/>
    <property type="match status" value="1"/>
</dbReference>
<dbReference type="PANTHER" id="PTHR21022:SF19">
    <property type="entry name" value="PREPHENATE DEHYDRATASE-RELATED"/>
    <property type="match status" value="1"/>
</dbReference>
<comment type="catalytic activity">
    <reaction evidence="8 10">
        <text>prephenate + H(+) = 3-phenylpyruvate + CO2 + H2O</text>
        <dbReference type="Rhea" id="RHEA:21648"/>
        <dbReference type="ChEBI" id="CHEBI:15377"/>
        <dbReference type="ChEBI" id="CHEBI:15378"/>
        <dbReference type="ChEBI" id="CHEBI:16526"/>
        <dbReference type="ChEBI" id="CHEBI:18005"/>
        <dbReference type="ChEBI" id="CHEBI:29934"/>
        <dbReference type="EC" id="4.2.1.51"/>
    </reaction>
</comment>
<dbReference type="PANTHER" id="PTHR21022">
    <property type="entry name" value="PREPHENATE DEHYDRATASE P PROTEIN"/>
    <property type="match status" value="1"/>
</dbReference>
<organism evidence="13 14">
    <name type="scientific">Pseudonocardia sulfidoxydans NBRC 16205</name>
    <dbReference type="NCBI Taxonomy" id="1223511"/>
    <lineage>
        <taxon>Bacteria</taxon>
        <taxon>Bacillati</taxon>
        <taxon>Actinomycetota</taxon>
        <taxon>Actinomycetes</taxon>
        <taxon>Pseudonocardiales</taxon>
        <taxon>Pseudonocardiaceae</taxon>
        <taxon>Pseudonocardia</taxon>
    </lineage>
</organism>
<comment type="pathway">
    <text evidence="1 10">Amino-acid biosynthesis; L-phenylalanine biosynthesis; phenylpyruvate from prephenate: step 1/1.</text>
</comment>
<sequence>MPRLAFLGPAGTFTEQALRTLPESVGAELLPCPGNPAVLAAVREGRADAGCVPIENSVEGAVPPVLDGLVEDPPLVIVREVVIPVGFVLAVRPGTRVADIRTVSSHSHGIAQTRGWIAANLPGAEVRTSTSTAEAAAQVARGEIDAAACAPIAATGHGLEALVRDIADNPGAVTRFVLVAPPSAPPAPTGSDRTTLAATTENRPGSLLGLLTELAVRGIDLTRIESRPIKHRHAEYWFHLDCTGHVAEPAMGEALAALHRRCDEVRYLGSYPRAAGVEGNGSHRGPGAPAVPMSTAGDAEFAAAQEWLAALRSGGHG</sequence>
<dbReference type="EMBL" id="BJVJ01000028">
    <property type="protein sequence ID" value="GEL24119.1"/>
    <property type="molecule type" value="Genomic_DNA"/>
</dbReference>
<proteinExistence type="predicted"/>
<evidence type="ECO:0000313" key="13">
    <source>
        <dbReference type="EMBL" id="GEL24119.1"/>
    </source>
</evidence>
<accession>A0A511DH51</accession>
<dbReference type="InterPro" id="IPR008242">
    <property type="entry name" value="Chor_mutase/pphenate_deHydtase"/>
</dbReference>
<dbReference type="Proteomes" id="UP000321685">
    <property type="component" value="Unassembled WGS sequence"/>
</dbReference>
<dbReference type="PROSITE" id="PS00858">
    <property type="entry name" value="PREPHENATE_DEHYDR_2"/>
    <property type="match status" value="1"/>
</dbReference>
<evidence type="ECO:0000256" key="8">
    <source>
        <dbReference type="ARBA" id="ARBA00047848"/>
    </source>
</evidence>
<dbReference type="SUPFAM" id="SSF55021">
    <property type="entry name" value="ACT-like"/>
    <property type="match status" value="1"/>
</dbReference>
<evidence type="ECO:0000256" key="3">
    <source>
        <dbReference type="ARBA" id="ARBA00021872"/>
    </source>
</evidence>
<evidence type="ECO:0000256" key="4">
    <source>
        <dbReference type="ARBA" id="ARBA00022605"/>
    </source>
</evidence>
<evidence type="ECO:0000259" key="12">
    <source>
        <dbReference type="PROSITE" id="PS51671"/>
    </source>
</evidence>
<evidence type="ECO:0000256" key="7">
    <source>
        <dbReference type="ARBA" id="ARBA00023239"/>
    </source>
</evidence>
<keyword evidence="14" id="KW-1185">Reference proteome</keyword>
<dbReference type="PROSITE" id="PS51671">
    <property type="entry name" value="ACT"/>
    <property type="match status" value="1"/>
</dbReference>
<evidence type="ECO:0000256" key="6">
    <source>
        <dbReference type="ARBA" id="ARBA00023222"/>
    </source>
</evidence>
<keyword evidence="7 10" id="KW-0456">Lyase</keyword>
<dbReference type="Gene3D" id="3.30.70.260">
    <property type="match status" value="1"/>
</dbReference>
<reference evidence="13 14" key="1">
    <citation type="submission" date="2019-07" db="EMBL/GenBank/DDBJ databases">
        <title>Whole genome shotgun sequence of Pseudonocardia sulfidoxydans NBRC 16205.</title>
        <authorList>
            <person name="Hosoyama A."/>
            <person name="Uohara A."/>
            <person name="Ohji S."/>
            <person name="Ichikawa N."/>
        </authorList>
    </citation>
    <scope>NUCLEOTIDE SEQUENCE [LARGE SCALE GENOMIC DNA]</scope>
    <source>
        <strain evidence="13 14">NBRC 16205</strain>
    </source>
</reference>
<dbReference type="PIRSF" id="PIRSF001500">
    <property type="entry name" value="Chor_mut_pdt_Ppr"/>
    <property type="match status" value="1"/>
</dbReference>
<dbReference type="Gene3D" id="3.40.190.10">
    <property type="entry name" value="Periplasmic binding protein-like II"/>
    <property type="match status" value="2"/>
</dbReference>
<evidence type="ECO:0000313" key="14">
    <source>
        <dbReference type="Proteomes" id="UP000321685"/>
    </source>
</evidence>
<dbReference type="InterPro" id="IPR045865">
    <property type="entry name" value="ACT-like_dom_sf"/>
</dbReference>
<dbReference type="CDD" id="cd04905">
    <property type="entry name" value="ACT_CM-PDT"/>
    <property type="match status" value="1"/>
</dbReference>
<dbReference type="FunFam" id="3.30.70.260:FF:000012">
    <property type="entry name" value="Prephenate dehydratase"/>
    <property type="match status" value="1"/>
</dbReference>
<keyword evidence="4 10" id="KW-0028">Amino-acid biosynthesis</keyword>
<comment type="caution">
    <text evidence="13">The sequence shown here is derived from an EMBL/GenBank/DDBJ whole genome shotgun (WGS) entry which is preliminary data.</text>
</comment>
<dbReference type="GO" id="GO:0009094">
    <property type="term" value="P:L-phenylalanine biosynthetic process"/>
    <property type="evidence" value="ECO:0007669"/>
    <property type="project" value="UniProtKB-UniPathway"/>
</dbReference>
<gene>
    <name evidence="10 13" type="primary">pheA</name>
    <name evidence="13" type="ORF">PSU4_30730</name>
</gene>